<dbReference type="OrthoDB" id="9800497at2"/>
<dbReference type="InterPro" id="IPR050812">
    <property type="entry name" value="Preph/Arog_dehydrog"/>
</dbReference>
<dbReference type="GO" id="GO:0008977">
    <property type="term" value="F:prephenate dehydrogenase (NAD+) activity"/>
    <property type="evidence" value="ECO:0007669"/>
    <property type="project" value="InterPro"/>
</dbReference>
<name>A0A7V1I5E1_DESA2</name>
<dbReference type="InterPro" id="IPR046826">
    <property type="entry name" value="PDH_N"/>
</dbReference>
<dbReference type="Proteomes" id="UP000886268">
    <property type="component" value="Unassembled WGS sequence"/>
</dbReference>
<sequence>MKKPNIIGIIGGTGRMGQWFEAFFEKRGYEVLISSRRTPLSNKELVQKSDVVIISVPIRVTVEIIKEVGPYIAPEALLMDFTSLKKASVEAMLKYSKSEVMGAHPLFGPNIESLKGQTIILCPARGESWLPWLKEVFKEAYLEITTPEKHDQIMAVIQALTHFFLLGFALILKESPFSMETLMRYATPNFQIISQRIFHLNHQNPEIYASIQFDNPFYHEKILPLCWEVLERLKKIIQDQNYEEFLKIFQELGDFLGNYSSPQKGF</sequence>
<keyword evidence="1" id="KW-0560">Oxidoreductase</keyword>
<comment type="caution">
    <text evidence="3">The sequence shown here is derived from an EMBL/GenBank/DDBJ whole genome shotgun (WGS) entry which is preliminary data.</text>
</comment>
<feature type="domain" description="Prephenate/arogenate dehydrogenase" evidence="2">
    <location>
        <begin position="5"/>
        <end position="266"/>
    </location>
</feature>
<dbReference type="Pfam" id="PF02153">
    <property type="entry name" value="PDH_N"/>
    <property type="match status" value="1"/>
</dbReference>
<dbReference type="RefSeq" id="WP_066062827.1">
    <property type="nucleotide sequence ID" value="NZ_CP013015.1"/>
</dbReference>
<dbReference type="InterPro" id="IPR008927">
    <property type="entry name" value="6-PGluconate_DH-like_C_sf"/>
</dbReference>
<dbReference type="InterPro" id="IPR036291">
    <property type="entry name" value="NAD(P)-bd_dom_sf"/>
</dbReference>
<dbReference type="PANTHER" id="PTHR21363">
    <property type="entry name" value="PREPHENATE DEHYDROGENASE"/>
    <property type="match status" value="1"/>
</dbReference>
<dbReference type="PROSITE" id="PS51176">
    <property type="entry name" value="PDH_ADH"/>
    <property type="match status" value="1"/>
</dbReference>
<gene>
    <name evidence="3" type="ORF">ENJ03_03865</name>
</gene>
<dbReference type="SUPFAM" id="SSF51735">
    <property type="entry name" value="NAD(P)-binding Rossmann-fold domains"/>
    <property type="match status" value="1"/>
</dbReference>
<dbReference type="PANTHER" id="PTHR21363:SF0">
    <property type="entry name" value="PREPHENATE DEHYDROGENASE [NADP(+)]"/>
    <property type="match status" value="1"/>
</dbReference>
<dbReference type="GO" id="GO:0070403">
    <property type="term" value="F:NAD+ binding"/>
    <property type="evidence" value="ECO:0007669"/>
    <property type="project" value="InterPro"/>
</dbReference>
<organism evidence="3">
    <name type="scientific">Desulfofervidus auxilii</name>
    <dbReference type="NCBI Taxonomy" id="1621989"/>
    <lineage>
        <taxon>Bacteria</taxon>
        <taxon>Pseudomonadati</taxon>
        <taxon>Thermodesulfobacteriota</taxon>
        <taxon>Candidatus Desulfofervidia</taxon>
        <taxon>Candidatus Desulfofervidales</taxon>
        <taxon>Candidatus Desulfofervidaceae</taxon>
        <taxon>Candidatus Desulfofervidus</taxon>
    </lineage>
</organism>
<dbReference type="InterPro" id="IPR046825">
    <property type="entry name" value="PDH_C"/>
</dbReference>
<proteinExistence type="predicted"/>
<evidence type="ECO:0000313" key="3">
    <source>
        <dbReference type="EMBL" id="HEB74338.1"/>
    </source>
</evidence>
<dbReference type="GO" id="GO:0004665">
    <property type="term" value="F:prephenate dehydrogenase (NADP+) activity"/>
    <property type="evidence" value="ECO:0007669"/>
    <property type="project" value="InterPro"/>
</dbReference>
<dbReference type="AlphaFoldDB" id="A0A7V1I5E1"/>
<evidence type="ECO:0000256" key="1">
    <source>
        <dbReference type="ARBA" id="ARBA00023002"/>
    </source>
</evidence>
<accession>A0A7V1I5E1</accession>
<protein>
    <submittedName>
        <fullName evidence="3">Prephenate dehydrogenase/arogenate dehydrogenase family protein</fullName>
    </submittedName>
</protein>
<reference evidence="3" key="1">
    <citation type="journal article" date="2020" name="mSystems">
        <title>Genome- and Community-Level Interaction Insights into Carbon Utilization and Element Cycling Functions of Hydrothermarchaeota in Hydrothermal Sediment.</title>
        <authorList>
            <person name="Zhou Z."/>
            <person name="Liu Y."/>
            <person name="Xu W."/>
            <person name="Pan J."/>
            <person name="Luo Z.H."/>
            <person name="Li M."/>
        </authorList>
    </citation>
    <scope>NUCLEOTIDE SEQUENCE [LARGE SCALE GENOMIC DNA]</scope>
    <source>
        <strain evidence="3">HyVt-45</strain>
    </source>
</reference>
<dbReference type="EMBL" id="DRKW01000225">
    <property type="protein sequence ID" value="HEB74338.1"/>
    <property type="molecule type" value="Genomic_DNA"/>
</dbReference>
<evidence type="ECO:0000259" key="2">
    <source>
        <dbReference type="PROSITE" id="PS51176"/>
    </source>
</evidence>
<dbReference type="SUPFAM" id="SSF48179">
    <property type="entry name" value="6-phosphogluconate dehydrogenase C-terminal domain-like"/>
    <property type="match status" value="1"/>
</dbReference>
<dbReference type="GO" id="GO:0006571">
    <property type="term" value="P:tyrosine biosynthetic process"/>
    <property type="evidence" value="ECO:0007669"/>
    <property type="project" value="InterPro"/>
</dbReference>
<dbReference type="Gene3D" id="1.10.3660.10">
    <property type="entry name" value="6-phosphogluconate dehydrogenase C-terminal like domain"/>
    <property type="match status" value="1"/>
</dbReference>
<dbReference type="Pfam" id="PF20463">
    <property type="entry name" value="PDH_C"/>
    <property type="match status" value="1"/>
</dbReference>
<dbReference type="InterPro" id="IPR003099">
    <property type="entry name" value="Prephen_DH"/>
</dbReference>
<dbReference type="Gene3D" id="3.40.50.720">
    <property type="entry name" value="NAD(P)-binding Rossmann-like Domain"/>
    <property type="match status" value="1"/>
</dbReference>